<keyword evidence="2" id="KW-1185">Reference proteome</keyword>
<dbReference type="InterPro" id="IPR029044">
    <property type="entry name" value="Nucleotide-diphossugar_trans"/>
</dbReference>
<organism evidence="1 2">
    <name type="scientific">Catonella massiliensis</name>
    <dbReference type="NCBI Taxonomy" id="2799636"/>
    <lineage>
        <taxon>Bacteria</taxon>
        <taxon>Bacillati</taxon>
        <taxon>Bacillota</taxon>
        <taxon>Clostridia</taxon>
        <taxon>Lachnospirales</taxon>
        <taxon>Lachnospiraceae</taxon>
        <taxon>Catonella</taxon>
    </lineage>
</organism>
<proteinExistence type="predicted"/>
<protein>
    <submittedName>
        <fullName evidence="1">Nucleotidyltransferase</fullName>
    </submittedName>
</protein>
<dbReference type="Gene3D" id="3.90.550.10">
    <property type="entry name" value="Spore Coat Polysaccharide Biosynthesis Protein SpsA, Chain A"/>
    <property type="match status" value="1"/>
</dbReference>
<name>A0ABS1IXP2_9FIRM</name>
<sequence length="308" mass="34466">MNITSLVIMAAGMGSRYGGIKQLDSFGPGGEIIMDYSIFDAVKAGFDKIVIIIREDIYDDFMEVIGKRIMEAANVPIHIAFQSLEDLPDGYDIPKGRTKPWGTGQAILSVKEYIDEPFLIINADDFYGREPYVKSQIFLSNTILNLEKPRFCLAGYTLKNTLSDNGKVTRGICKCDEDGKLISIEETYGIEREGDTVVGLDAFGNKRSLSLTDTASMNMMGFTPSIFPLLEKKFLDFLDNLDKNDPLKAEFLIPNAVNELLKDGEIDVEVVKTSANWFGVTFKEDREKVKASLNDLIEHAVYPTPLWR</sequence>
<dbReference type="EMBL" id="JAEPRJ010000001">
    <property type="protein sequence ID" value="MBK5896659.1"/>
    <property type="molecule type" value="Genomic_DNA"/>
</dbReference>
<gene>
    <name evidence="1" type="ORF">JJN12_02505</name>
</gene>
<dbReference type="RefSeq" id="WP_208428219.1">
    <property type="nucleotide sequence ID" value="NZ_JAEPRJ010000001.1"/>
</dbReference>
<evidence type="ECO:0000313" key="2">
    <source>
        <dbReference type="Proteomes" id="UP000604730"/>
    </source>
</evidence>
<accession>A0ABS1IXP2</accession>
<dbReference type="SUPFAM" id="SSF53448">
    <property type="entry name" value="Nucleotide-diphospho-sugar transferases"/>
    <property type="match status" value="1"/>
</dbReference>
<comment type="caution">
    <text evidence="1">The sequence shown here is derived from an EMBL/GenBank/DDBJ whole genome shotgun (WGS) entry which is preliminary data.</text>
</comment>
<reference evidence="1 2" key="1">
    <citation type="submission" date="2021-01" db="EMBL/GenBank/DDBJ databases">
        <title>Isolation and description of Catonella massiliensis sp. nov., a novel Catonella species, isolated from a stable periodontitis subject.</title>
        <authorList>
            <person name="Antezack A."/>
            <person name="Boxberger M."/>
            <person name="La Scola B."/>
            <person name="Monnet-Corti V."/>
        </authorList>
    </citation>
    <scope>NUCLEOTIDE SEQUENCE [LARGE SCALE GENOMIC DNA]</scope>
    <source>
        <strain evidence="1 2">Marseille-Q4567</strain>
    </source>
</reference>
<dbReference type="Proteomes" id="UP000604730">
    <property type="component" value="Unassembled WGS sequence"/>
</dbReference>
<evidence type="ECO:0000313" key="1">
    <source>
        <dbReference type="EMBL" id="MBK5896659.1"/>
    </source>
</evidence>